<accession>A0A6J5N1L2</accession>
<name>A0A6J5N1L2_9CAUD</name>
<sequence length="106" mass="12111">MTNNKKLNEARNKYGNGGFAEDFDMGFKAGYLAAQKEAEGFLEQLKTVLEKHDSHSQAYSTDIFPDDGRKPCETTSGRMGRHMIKCYEDYLKPLREFIKKYESGGE</sequence>
<reference evidence="1" key="1">
    <citation type="submission" date="2020-04" db="EMBL/GenBank/DDBJ databases">
        <authorList>
            <person name="Chiriac C."/>
            <person name="Salcher M."/>
            <person name="Ghai R."/>
            <person name="Kavagutti S V."/>
        </authorList>
    </citation>
    <scope>NUCLEOTIDE SEQUENCE</scope>
</reference>
<organism evidence="1">
    <name type="scientific">uncultured Caudovirales phage</name>
    <dbReference type="NCBI Taxonomy" id="2100421"/>
    <lineage>
        <taxon>Viruses</taxon>
        <taxon>Duplodnaviria</taxon>
        <taxon>Heunggongvirae</taxon>
        <taxon>Uroviricota</taxon>
        <taxon>Caudoviricetes</taxon>
        <taxon>Peduoviridae</taxon>
        <taxon>Maltschvirus</taxon>
        <taxon>Maltschvirus maltsch</taxon>
    </lineage>
</organism>
<protein>
    <submittedName>
        <fullName evidence="1">Uncharacterized protein</fullName>
    </submittedName>
</protein>
<gene>
    <name evidence="1" type="ORF">UFOVP610_38</name>
</gene>
<evidence type="ECO:0000313" key="1">
    <source>
        <dbReference type="EMBL" id="CAB4152974.1"/>
    </source>
</evidence>
<dbReference type="EMBL" id="LR796582">
    <property type="protein sequence ID" value="CAB4152974.1"/>
    <property type="molecule type" value="Genomic_DNA"/>
</dbReference>
<proteinExistence type="predicted"/>